<accession>A0ABV6UZZ4</accession>
<dbReference type="Gene3D" id="1.20.120.450">
    <property type="entry name" value="dinb family like domain"/>
    <property type="match status" value="1"/>
</dbReference>
<name>A0ABV6UZZ4_9ACTN</name>
<dbReference type="SUPFAM" id="SSF109854">
    <property type="entry name" value="DinB/YfiT-like putative metalloenzymes"/>
    <property type="match status" value="1"/>
</dbReference>
<protein>
    <submittedName>
        <fullName evidence="1">DinB family protein</fullName>
    </submittedName>
</protein>
<dbReference type="EMBL" id="JBHEZZ010000037">
    <property type="protein sequence ID" value="MFC1407040.1"/>
    <property type="molecule type" value="Genomic_DNA"/>
</dbReference>
<keyword evidence="2" id="KW-1185">Reference proteome</keyword>
<evidence type="ECO:0000313" key="2">
    <source>
        <dbReference type="Proteomes" id="UP001592528"/>
    </source>
</evidence>
<organism evidence="1 2">
    <name type="scientific">Streptacidiphilus cavernicola</name>
    <dbReference type="NCBI Taxonomy" id="3342716"/>
    <lineage>
        <taxon>Bacteria</taxon>
        <taxon>Bacillati</taxon>
        <taxon>Actinomycetota</taxon>
        <taxon>Actinomycetes</taxon>
        <taxon>Kitasatosporales</taxon>
        <taxon>Streptomycetaceae</taxon>
        <taxon>Streptacidiphilus</taxon>
    </lineage>
</organism>
<dbReference type="Proteomes" id="UP001592528">
    <property type="component" value="Unassembled WGS sequence"/>
</dbReference>
<dbReference type="InterPro" id="IPR007061">
    <property type="entry name" value="MST-like"/>
</dbReference>
<comment type="caution">
    <text evidence="1">The sequence shown here is derived from an EMBL/GenBank/DDBJ whole genome shotgun (WGS) entry which is preliminary data.</text>
</comment>
<proteinExistence type="predicted"/>
<evidence type="ECO:0000313" key="1">
    <source>
        <dbReference type="EMBL" id="MFC1407040.1"/>
    </source>
</evidence>
<gene>
    <name evidence="1" type="ORF">ACEZDJ_37730</name>
</gene>
<reference evidence="1 2" key="1">
    <citation type="submission" date="2024-09" db="EMBL/GenBank/DDBJ databases">
        <authorList>
            <person name="Lee S.D."/>
        </authorList>
    </citation>
    <scope>NUCLEOTIDE SEQUENCE [LARGE SCALE GENOMIC DNA]</scope>
    <source>
        <strain evidence="1 2">N1-5</strain>
    </source>
</reference>
<dbReference type="InterPro" id="IPR034660">
    <property type="entry name" value="DinB/YfiT-like"/>
</dbReference>
<dbReference type="Pfam" id="PF04978">
    <property type="entry name" value="MST"/>
    <property type="match status" value="1"/>
</dbReference>
<sequence length="173" mass="19810">MTSWTAPDIERHEGPSNSAEHQALQEFLQFHRDTLLFKCAGLTGAQLLVKSVPTSQLTLLGLVRHLAEVERWWFRRCFGQDKELGDLYCTEEYRDGDFDLAVPENAEADFATYRREVELADAVAAGRSLDDTFTGRDKEYTLRWVYLHMIEEYARHNGHADLLREAIDGSTGE</sequence>
<dbReference type="RefSeq" id="WP_030264863.1">
    <property type="nucleotide sequence ID" value="NZ_JBHEZZ010000037.1"/>
</dbReference>